<dbReference type="Pfam" id="PF00561">
    <property type="entry name" value="Abhydrolase_1"/>
    <property type="match status" value="1"/>
</dbReference>
<feature type="region of interest" description="Disordered" evidence="1">
    <location>
        <begin position="1"/>
        <end position="23"/>
    </location>
</feature>
<dbReference type="InterPro" id="IPR000073">
    <property type="entry name" value="AB_hydrolase_1"/>
</dbReference>
<feature type="transmembrane region" description="Helical" evidence="2">
    <location>
        <begin position="41"/>
        <end position="63"/>
    </location>
</feature>
<sequence>MDTPNFKPDSKKGKRKSKEGKNDAASKGTFLRYFQENAPNFLFTAKITTLTLFLIYIGVPIFVRSNPWILPRVVFANLLRWPPFVNLSSPADFGLVNARNFYLDVEDNVRIGSWHVLPKSILVERGHIPAEKFEDELSNGKRVFLYLHGNSGTRGSHHRVQLYKLLASLDFHVVTIDYRGYGDSSGVPTEEGVVKDAYFIYKWLKQRIGNTKIFLWGHSLGTGVTTKLAKVLCNEGDLPAGIVLESPFNNMKDAATYHPFSLPFRMLPWFDWIFLKSLGDQGIFFKSDESILSVTPHIMILHAEDDLIVPFDLGQKLYHKAKATRTHKTKNVEFVAFKGDLGYGHKLIYQAPEIGDLIRQFIQKCENPD</sequence>
<dbReference type="Gene3D" id="3.40.50.1820">
    <property type="entry name" value="alpha/beta hydrolase"/>
    <property type="match status" value="1"/>
</dbReference>
<evidence type="ECO:0000313" key="5">
    <source>
        <dbReference type="Proteomes" id="UP001283361"/>
    </source>
</evidence>
<dbReference type="GO" id="GO:0005789">
    <property type="term" value="C:endoplasmic reticulum membrane"/>
    <property type="evidence" value="ECO:0007669"/>
    <property type="project" value="TreeGrafter"/>
</dbReference>
<dbReference type="Proteomes" id="UP001283361">
    <property type="component" value="Unassembled WGS sequence"/>
</dbReference>
<organism evidence="4 5">
    <name type="scientific">Elysia crispata</name>
    <name type="common">lettuce slug</name>
    <dbReference type="NCBI Taxonomy" id="231223"/>
    <lineage>
        <taxon>Eukaryota</taxon>
        <taxon>Metazoa</taxon>
        <taxon>Spiralia</taxon>
        <taxon>Lophotrochozoa</taxon>
        <taxon>Mollusca</taxon>
        <taxon>Gastropoda</taxon>
        <taxon>Heterobranchia</taxon>
        <taxon>Euthyneura</taxon>
        <taxon>Panpulmonata</taxon>
        <taxon>Sacoglossa</taxon>
        <taxon>Placobranchoidea</taxon>
        <taxon>Plakobranchidae</taxon>
        <taxon>Elysia</taxon>
    </lineage>
</organism>
<dbReference type="InterPro" id="IPR029058">
    <property type="entry name" value="AB_hydrolase_fold"/>
</dbReference>
<name>A0AAE1AS31_9GAST</name>
<proteinExistence type="predicted"/>
<dbReference type="EMBL" id="JAWDGP010001382">
    <property type="protein sequence ID" value="KAK3792306.1"/>
    <property type="molecule type" value="Genomic_DNA"/>
</dbReference>
<evidence type="ECO:0000313" key="4">
    <source>
        <dbReference type="EMBL" id="KAK3792306.1"/>
    </source>
</evidence>
<keyword evidence="2" id="KW-0812">Transmembrane</keyword>
<dbReference type="SUPFAM" id="SSF53474">
    <property type="entry name" value="alpha/beta-Hydrolases"/>
    <property type="match status" value="1"/>
</dbReference>
<evidence type="ECO:0000259" key="3">
    <source>
        <dbReference type="Pfam" id="PF00561"/>
    </source>
</evidence>
<evidence type="ECO:0000256" key="2">
    <source>
        <dbReference type="SAM" id="Phobius"/>
    </source>
</evidence>
<dbReference type="PANTHER" id="PTHR12277:SF194">
    <property type="entry name" value="FI04476P"/>
    <property type="match status" value="1"/>
</dbReference>
<accession>A0AAE1AS31</accession>
<keyword evidence="2" id="KW-0472">Membrane</keyword>
<dbReference type="PANTHER" id="PTHR12277">
    <property type="entry name" value="ALPHA/BETA HYDROLASE DOMAIN-CONTAINING PROTEIN"/>
    <property type="match status" value="1"/>
</dbReference>
<keyword evidence="5" id="KW-1185">Reference proteome</keyword>
<dbReference type="GO" id="GO:0052651">
    <property type="term" value="P:monoacylglycerol catabolic process"/>
    <property type="evidence" value="ECO:0007669"/>
    <property type="project" value="TreeGrafter"/>
</dbReference>
<keyword evidence="2" id="KW-1133">Transmembrane helix</keyword>
<reference evidence="4" key="1">
    <citation type="journal article" date="2023" name="G3 (Bethesda)">
        <title>A reference genome for the long-term kleptoplast-retaining sea slug Elysia crispata morphotype clarki.</title>
        <authorList>
            <person name="Eastman K.E."/>
            <person name="Pendleton A.L."/>
            <person name="Shaikh M.A."/>
            <person name="Suttiyut T."/>
            <person name="Ogas R."/>
            <person name="Tomko P."/>
            <person name="Gavelis G."/>
            <person name="Widhalm J.R."/>
            <person name="Wisecaver J.H."/>
        </authorList>
    </citation>
    <scope>NUCLEOTIDE SEQUENCE</scope>
    <source>
        <strain evidence="4">ECLA1</strain>
    </source>
</reference>
<comment type="caution">
    <text evidence="4">The sequence shown here is derived from an EMBL/GenBank/DDBJ whole genome shotgun (WGS) entry which is preliminary data.</text>
</comment>
<evidence type="ECO:0000256" key="1">
    <source>
        <dbReference type="SAM" id="MobiDB-lite"/>
    </source>
</evidence>
<dbReference type="GO" id="GO:0047372">
    <property type="term" value="F:monoacylglycerol lipase activity"/>
    <property type="evidence" value="ECO:0007669"/>
    <property type="project" value="TreeGrafter"/>
</dbReference>
<dbReference type="AlphaFoldDB" id="A0AAE1AS31"/>
<dbReference type="GO" id="GO:0004622">
    <property type="term" value="F:phosphatidylcholine lysophospholipase activity"/>
    <property type="evidence" value="ECO:0007669"/>
    <property type="project" value="TreeGrafter"/>
</dbReference>
<feature type="domain" description="AB hydrolase-1" evidence="3">
    <location>
        <begin position="143"/>
        <end position="236"/>
    </location>
</feature>
<dbReference type="GO" id="GO:0006660">
    <property type="term" value="P:phosphatidylserine catabolic process"/>
    <property type="evidence" value="ECO:0007669"/>
    <property type="project" value="TreeGrafter"/>
</dbReference>
<protein>
    <recommendedName>
        <fullName evidence="3">AB hydrolase-1 domain-containing protein</fullName>
    </recommendedName>
</protein>
<gene>
    <name evidence="4" type="ORF">RRG08_007383</name>
</gene>